<dbReference type="GO" id="GO:0005774">
    <property type="term" value="C:vacuolar membrane"/>
    <property type="evidence" value="ECO:0007669"/>
    <property type="project" value="TreeGrafter"/>
</dbReference>
<dbReference type="AlphaFoldDB" id="A0A6A3BVS7"/>
<evidence type="ECO:0000313" key="3">
    <source>
        <dbReference type="Proteomes" id="UP000436088"/>
    </source>
</evidence>
<keyword evidence="3" id="KW-1185">Reference proteome</keyword>
<evidence type="ECO:0000256" key="1">
    <source>
        <dbReference type="SAM" id="MobiDB-lite"/>
    </source>
</evidence>
<gene>
    <name evidence="2" type="ORF">F3Y22_tig00109949pilonHSYRG00047</name>
</gene>
<protein>
    <submittedName>
        <fullName evidence="2">Uncharacterized protein</fullName>
    </submittedName>
</protein>
<sequence>MLIESYESFVFSMAEEAGGGSSLDRGRGGEIIRAVGSGSMDSLESHWVFPGEDESEIEDEEDNTDMSYGARVDSEDEDSSVQRLIRTEPRVDSFNVEALEVHGTHISDYEVVLLHLYSLIYQHAKVSLLPNLVPSDTRISSFMLKVLSPELERSLKIKERLETSLTLNKLLLMLVLAGTSMVIADGLSPQQCQLCLLLVAEAFKKGLKPWRLFSIKENKHTGKCDVATIEDGKLVGDSDVGEFWSLFSGYAPISRDSALGGPQHVDSPVILYWINLQGKLSQIGSDSLDKDMLEKDKCYMLDWVLKFLSGWEEPP</sequence>
<dbReference type="Proteomes" id="UP000436088">
    <property type="component" value="Unassembled WGS sequence"/>
</dbReference>
<feature type="compositionally biased region" description="Acidic residues" evidence="1">
    <location>
        <begin position="52"/>
        <end position="64"/>
    </location>
</feature>
<evidence type="ECO:0000313" key="2">
    <source>
        <dbReference type="EMBL" id="KAE8719518.1"/>
    </source>
</evidence>
<name>A0A6A3BVS7_HIBSY</name>
<dbReference type="GO" id="GO:0000325">
    <property type="term" value="C:plant-type vacuole"/>
    <property type="evidence" value="ECO:0007669"/>
    <property type="project" value="TreeGrafter"/>
</dbReference>
<organism evidence="2 3">
    <name type="scientific">Hibiscus syriacus</name>
    <name type="common">Rose of Sharon</name>
    <dbReference type="NCBI Taxonomy" id="106335"/>
    <lineage>
        <taxon>Eukaryota</taxon>
        <taxon>Viridiplantae</taxon>
        <taxon>Streptophyta</taxon>
        <taxon>Embryophyta</taxon>
        <taxon>Tracheophyta</taxon>
        <taxon>Spermatophyta</taxon>
        <taxon>Magnoliopsida</taxon>
        <taxon>eudicotyledons</taxon>
        <taxon>Gunneridae</taxon>
        <taxon>Pentapetalae</taxon>
        <taxon>rosids</taxon>
        <taxon>malvids</taxon>
        <taxon>Malvales</taxon>
        <taxon>Malvaceae</taxon>
        <taxon>Malvoideae</taxon>
        <taxon>Hibiscus</taxon>
    </lineage>
</organism>
<dbReference type="PANTHER" id="PTHR30540:SF8">
    <property type="entry name" value="POTASSIUM TRANSPORTER 7"/>
    <property type="match status" value="1"/>
</dbReference>
<comment type="caution">
    <text evidence="2">The sequence shown here is derived from an EMBL/GenBank/DDBJ whole genome shotgun (WGS) entry which is preliminary data.</text>
</comment>
<dbReference type="InterPro" id="IPR003855">
    <property type="entry name" value="K+_transporter"/>
</dbReference>
<dbReference type="EMBL" id="VEPZ02000786">
    <property type="protein sequence ID" value="KAE8719518.1"/>
    <property type="molecule type" value="Genomic_DNA"/>
</dbReference>
<dbReference type="PANTHER" id="PTHR30540">
    <property type="entry name" value="OSMOTIC STRESS POTASSIUM TRANSPORTER"/>
    <property type="match status" value="1"/>
</dbReference>
<feature type="region of interest" description="Disordered" evidence="1">
    <location>
        <begin position="52"/>
        <end position="80"/>
    </location>
</feature>
<reference evidence="2" key="1">
    <citation type="submission" date="2019-09" db="EMBL/GenBank/DDBJ databases">
        <title>Draft genome information of white flower Hibiscus syriacus.</title>
        <authorList>
            <person name="Kim Y.-M."/>
        </authorList>
    </citation>
    <scope>NUCLEOTIDE SEQUENCE [LARGE SCALE GENOMIC DNA]</scope>
    <source>
        <strain evidence="2">YM2019G1</strain>
    </source>
</reference>
<accession>A0A6A3BVS7</accession>
<dbReference type="GO" id="GO:0015079">
    <property type="term" value="F:potassium ion transmembrane transporter activity"/>
    <property type="evidence" value="ECO:0007669"/>
    <property type="project" value="InterPro"/>
</dbReference>
<proteinExistence type="predicted"/>